<dbReference type="InterPro" id="IPR041698">
    <property type="entry name" value="Methyltransf_25"/>
</dbReference>
<dbReference type="InterPro" id="IPR029063">
    <property type="entry name" value="SAM-dependent_MTases_sf"/>
</dbReference>
<dbReference type="STRING" id="717606.PaecuDRAFT_4203"/>
<dbReference type="GO" id="GO:0008168">
    <property type="term" value="F:methyltransferase activity"/>
    <property type="evidence" value="ECO:0007669"/>
    <property type="project" value="UniProtKB-KW"/>
</dbReference>
<protein>
    <submittedName>
        <fullName evidence="3">Methyltransferase type 12</fullName>
    </submittedName>
</protein>
<dbReference type="RefSeq" id="WP_006040186.1">
    <property type="nucleotide sequence ID" value="NZ_AEDD01000012.1"/>
</dbReference>
<reference evidence="3 4" key="1">
    <citation type="submission" date="2010-07" db="EMBL/GenBank/DDBJ databases">
        <title>The draft genome of Paenibacillus curdlanolyticus YK9.</title>
        <authorList>
            <consortium name="US DOE Joint Genome Institute (JGI-PGF)"/>
            <person name="Lucas S."/>
            <person name="Copeland A."/>
            <person name="Lapidus A."/>
            <person name="Cheng J.-F."/>
            <person name="Bruce D."/>
            <person name="Goodwin L."/>
            <person name="Pitluck S."/>
            <person name="Land M.L."/>
            <person name="Hauser L."/>
            <person name="Chang Y.-J."/>
            <person name="Jeffries C."/>
            <person name="Anderson I.J."/>
            <person name="Johnson E."/>
            <person name="Loganathan U."/>
            <person name="Mulhopadhyay B."/>
            <person name="Kyrpides N."/>
            <person name="Woyke T.J."/>
        </authorList>
    </citation>
    <scope>NUCLEOTIDE SEQUENCE [LARGE SCALE GENOMIC DNA]</scope>
    <source>
        <strain evidence="3 4">YK9</strain>
    </source>
</reference>
<dbReference type="AlphaFoldDB" id="E0IEW2"/>
<dbReference type="Gene3D" id="2.20.130.10">
    <property type="entry name" value="CAC2371-like domains"/>
    <property type="match status" value="1"/>
</dbReference>
<dbReference type="Proteomes" id="UP000005387">
    <property type="component" value="Unassembled WGS sequence"/>
</dbReference>
<keyword evidence="4" id="KW-1185">Reference proteome</keyword>
<evidence type="ECO:0000259" key="2">
    <source>
        <dbReference type="Pfam" id="PF13649"/>
    </source>
</evidence>
<evidence type="ECO:0000256" key="1">
    <source>
        <dbReference type="ARBA" id="ARBA00022679"/>
    </source>
</evidence>
<evidence type="ECO:0000313" key="3">
    <source>
        <dbReference type="EMBL" id="EFM09200.1"/>
    </source>
</evidence>
<dbReference type="EMBL" id="AEDD01000012">
    <property type="protein sequence ID" value="EFM09200.1"/>
    <property type="molecule type" value="Genomic_DNA"/>
</dbReference>
<dbReference type="PANTHER" id="PTHR43861">
    <property type="entry name" value="TRANS-ACONITATE 2-METHYLTRANSFERASE-RELATED"/>
    <property type="match status" value="1"/>
</dbReference>
<name>E0IEW2_9BACL</name>
<accession>E0IEW2</accession>
<dbReference type="CDD" id="cd02440">
    <property type="entry name" value="AdoMet_MTases"/>
    <property type="match status" value="1"/>
</dbReference>
<sequence length="257" mass="29541">MDNRYASTAQWYDADNRAVFQADIPFYIARAQQLGGQVLELACGTGRITIPLAEAGISVTELDYSPQMLEVLQEKLQPKPDLAKQHIRIAQGNMTSFSLSESFSLIFIPFRSFQLLETDEQALQCLHAVVSHLADNGQFILNVFRPYGEISDAWIQREEQLDFESYLPTREKVTRHSIKKACDTDRRLLYTDFIYRLHKQDGAVEAFHDSLRLRYFYGDELRALIQQAGLTIIEEYGWYDGSPVEAGHEFIFVCQKQ</sequence>
<dbReference type="SUPFAM" id="SSF53335">
    <property type="entry name" value="S-adenosyl-L-methionine-dependent methyltransferases"/>
    <property type="match status" value="1"/>
</dbReference>
<dbReference type="GO" id="GO:0032259">
    <property type="term" value="P:methylation"/>
    <property type="evidence" value="ECO:0007669"/>
    <property type="project" value="UniProtKB-KW"/>
</dbReference>
<dbReference type="OrthoDB" id="9804312at2"/>
<keyword evidence="1 3" id="KW-0808">Transferase</keyword>
<dbReference type="Pfam" id="PF13649">
    <property type="entry name" value="Methyltransf_25"/>
    <property type="match status" value="1"/>
</dbReference>
<dbReference type="Gene3D" id="3.40.50.150">
    <property type="entry name" value="Vaccinia Virus protein VP39"/>
    <property type="match status" value="1"/>
</dbReference>
<evidence type="ECO:0000313" key="4">
    <source>
        <dbReference type="Proteomes" id="UP000005387"/>
    </source>
</evidence>
<gene>
    <name evidence="3" type="ORF">PaecuDRAFT_4203</name>
</gene>
<feature type="domain" description="Methyltransferase" evidence="2">
    <location>
        <begin position="38"/>
        <end position="137"/>
    </location>
</feature>
<dbReference type="eggNOG" id="COG2227">
    <property type="taxonomic scope" value="Bacteria"/>
</dbReference>
<organism evidence="3 4">
    <name type="scientific">Paenibacillus curdlanolyticus YK9</name>
    <dbReference type="NCBI Taxonomy" id="717606"/>
    <lineage>
        <taxon>Bacteria</taxon>
        <taxon>Bacillati</taxon>
        <taxon>Bacillota</taxon>
        <taxon>Bacilli</taxon>
        <taxon>Bacillales</taxon>
        <taxon>Paenibacillaceae</taxon>
        <taxon>Paenibacillus</taxon>
    </lineage>
</organism>
<proteinExistence type="predicted"/>
<keyword evidence="3" id="KW-0489">Methyltransferase</keyword>